<gene>
    <name evidence="1" type="ORF">HNQ08_002923</name>
</gene>
<dbReference type="AlphaFoldDB" id="A0A7W8JV70"/>
<sequence length="69" mass="8053">MPQESDRSTPPQPTSQERVYVLRIWREPGVHASGLTWRASLREGTLAQRRYFASIDDCIDHLYSEFTRS</sequence>
<evidence type="ECO:0000313" key="1">
    <source>
        <dbReference type="EMBL" id="MBB5363816.1"/>
    </source>
</evidence>
<reference evidence="1 2" key="1">
    <citation type="submission" date="2020-08" db="EMBL/GenBank/DDBJ databases">
        <title>Genomic Encyclopedia of Type Strains, Phase IV (KMG-IV): sequencing the most valuable type-strain genomes for metagenomic binning, comparative biology and taxonomic classification.</title>
        <authorList>
            <person name="Goeker M."/>
        </authorList>
    </citation>
    <scope>NUCLEOTIDE SEQUENCE [LARGE SCALE GENOMIC DNA]</scope>
    <source>
        <strain evidence="1 2">DSM 27939</strain>
    </source>
</reference>
<proteinExistence type="predicted"/>
<accession>A0A7W8JV70</accession>
<comment type="caution">
    <text evidence="1">The sequence shown here is derived from an EMBL/GenBank/DDBJ whole genome shotgun (WGS) entry which is preliminary data.</text>
</comment>
<dbReference type="EMBL" id="JACHFL010000007">
    <property type="protein sequence ID" value="MBB5363816.1"/>
    <property type="molecule type" value="Genomic_DNA"/>
</dbReference>
<name>A0A7W8JV70_9DEIO</name>
<protein>
    <submittedName>
        <fullName evidence="1">Uncharacterized protein</fullName>
    </submittedName>
</protein>
<dbReference type="RefSeq" id="WP_184133387.1">
    <property type="nucleotide sequence ID" value="NZ_JACHFL010000007.1"/>
</dbReference>
<keyword evidence="2" id="KW-1185">Reference proteome</keyword>
<dbReference type="Proteomes" id="UP000552709">
    <property type="component" value="Unassembled WGS sequence"/>
</dbReference>
<evidence type="ECO:0000313" key="2">
    <source>
        <dbReference type="Proteomes" id="UP000552709"/>
    </source>
</evidence>
<organism evidence="1 2">
    <name type="scientific">Deinococcus humi</name>
    <dbReference type="NCBI Taxonomy" id="662880"/>
    <lineage>
        <taxon>Bacteria</taxon>
        <taxon>Thermotogati</taxon>
        <taxon>Deinococcota</taxon>
        <taxon>Deinococci</taxon>
        <taxon>Deinococcales</taxon>
        <taxon>Deinococcaceae</taxon>
        <taxon>Deinococcus</taxon>
    </lineage>
</organism>